<evidence type="ECO:0000313" key="2">
    <source>
        <dbReference type="EMBL" id="KAK6168594.1"/>
    </source>
</evidence>
<evidence type="ECO:0000313" key="3">
    <source>
        <dbReference type="Proteomes" id="UP001347796"/>
    </source>
</evidence>
<reference evidence="2 3" key="1">
    <citation type="submission" date="2024-01" db="EMBL/GenBank/DDBJ databases">
        <title>The genome of the rayed Mediterranean limpet Patella caerulea (Linnaeus, 1758).</title>
        <authorList>
            <person name="Anh-Thu Weber A."/>
            <person name="Halstead-Nussloch G."/>
        </authorList>
    </citation>
    <scope>NUCLEOTIDE SEQUENCE [LARGE SCALE GENOMIC DNA]</scope>
    <source>
        <strain evidence="2">AATW-2023a</strain>
        <tissue evidence="2">Whole specimen</tissue>
    </source>
</reference>
<evidence type="ECO:0000256" key="1">
    <source>
        <dbReference type="ARBA" id="ARBA00022722"/>
    </source>
</evidence>
<gene>
    <name evidence="2" type="ORF">SNE40_019794</name>
</gene>
<keyword evidence="3" id="KW-1185">Reference proteome</keyword>
<dbReference type="PANTHER" id="PTHR11046:SF25">
    <property type="match status" value="1"/>
</dbReference>
<dbReference type="AlphaFoldDB" id="A0AAN8GH91"/>
<name>A0AAN8GH91_PATCE</name>
<accession>A0AAN8GH91</accession>
<keyword evidence="1" id="KW-0540">Nuclease</keyword>
<dbReference type="PANTHER" id="PTHR11046">
    <property type="entry name" value="OLIGORIBONUCLEASE, MITOCHONDRIAL"/>
    <property type="match status" value="1"/>
</dbReference>
<protein>
    <submittedName>
        <fullName evidence="2">Uncharacterized protein</fullName>
    </submittedName>
</protein>
<dbReference type="EMBL" id="JAZGQO010000015">
    <property type="protein sequence ID" value="KAK6168594.1"/>
    <property type="molecule type" value="Genomic_DNA"/>
</dbReference>
<dbReference type="InterPro" id="IPR022894">
    <property type="entry name" value="Oligoribonuclease"/>
</dbReference>
<dbReference type="GO" id="GO:0000175">
    <property type="term" value="F:3'-5'-RNA exonuclease activity"/>
    <property type="evidence" value="ECO:0007669"/>
    <property type="project" value="InterPro"/>
</dbReference>
<comment type="caution">
    <text evidence="2">The sequence shown here is derived from an EMBL/GenBank/DDBJ whole genome shotgun (WGS) entry which is preliminary data.</text>
</comment>
<proteinExistence type="predicted"/>
<organism evidence="2 3">
    <name type="scientific">Patella caerulea</name>
    <name type="common">Rayed Mediterranean limpet</name>
    <dbReference type="NCBI Taxonomy" id="87958"/>
    <lineage>
        <taxon>Eukaryota</taxon>
        <taxon>Metazoa</taxon>
        <taxon>Spiralia</taxon>
        <taxon>Lophotrochozoa</taxon>
        <taxon>Mollusca</taxon>
        <taxon>Gastropoda</taxon>
        <taxon>Patellogastropoda</taxon>
        <taxon>Patelloidea</taxon>
        <taxon>Patellidae</taxon>
        <taxon>Patella</taxon>
    </lineage>
</organism>
<sequence length="409" mass="47362">MIDADKKKRADDRDSYRNNIFHFPSSVPTLSTTDSTPEVKPSIDVSESKIEELRNIKEANRMLKRKVTRREDSIERKVAAKTRKLEKITESTEQKLEKSEASLKQKTEILEKKRQKHSQDILSIRQLNNYVKILKKHIDGVNVMLEERSREHKVQEEEYGILQHKNKELEKSVEYLQGLINDTDEIIVCDPSINIYSNRLIECVMNLTNLKIATKNVGPVIQEVATLWGKRVNRLPSRQTVDNIVDRKVSMSQKQVSQITAKEKDTTLYTDETRKHGHTYQTYILTDKSQNSYLLGLREMVNKSAQCTLDVLKEILFDISAHCKELSEAKNFSVGYELLCNITNTMSDRASTEKAFNTLLQNYKEEVLPKVIDNYDELSVEENRTVGKLTISFADCTFFVGWLMYVRLE</sequence>
<dbReference type="Proteomes" id="UP001347796">
    <property type="component" value="Unassembled WGS sequence"/>
</dbReference>
<keyword evidence="1" id="KW-0378">Hydrolase</keyword>